<dbReference type="InterPro" id="IPR029058">
    <property type="entry name" value="AB_hydrolase_fold"/>
</dbReference>
<dbReference type="SUPFAM" id="SSF53474">
    <property type="entry name" value="alpha/beta-Hydrolases"/>
    <property type="match status" value="1"/>
</dbReference>
<name>A0A378RNJ7_MYROD</name>
<feature type="domain" description="Serine aminopeptidase S33" evidence="1">
    <location>
        <begin position="85"/>
        <end position="159"/>
    </location>
</feature>
<dbReference type="InterPro" id="IPR022742">
    <property type="entry name" value="Hydrolase_4"/>
</dbReference>
<evidence type="ECO:0000259" key="1">
    <source>
        <dbReference type="Pfam" id="PF12146"/>
    </source>
</evidence>
<evidence type="ECO:0000313" key="3">
    <source>
        <dbReference type="Proteomes" id="UP000255024"/>
    </source>
</evidence>
<accession>A0A378RNJ7</accession>
<dbReference type="AlphaFoldDB" id="A0A378RNJ7"/>
<dbReference type="EMBL" id="UGQL01000001">
    <property type="protein sequence ID" value="STZ28623.1"/>
    <property type="molecule type" value="Genomic_DNA"/>
</dbReference>
<dbReference type="RefSeq" id="WP_115091536.1">
    <property type="nucleotide sequence ID" value="NZ_CP068107.1"/>
</dbReference>
<dbReference type="PANTHER" id="PTHR12277:SF81">
    <property type="entry name" value="PROTEIN ABHD13"/>
    <property type="match status" value="1"/>
</dbReference>
<sequence>MKYLLCLFTLLIVNLVGAVNPIKEYVDDPVNSNFKYEEVRIKTPDGYALNTWILYAKEEKKLNRTLVLAYGDTGNMSYWLRQVIEVVNQGYHVVLFDYRGFGESDAFPLEEDQLYYDEFATDLQAVVAYTKNKFQTKIGVWALSTGTLAAVLAYDVEPYDYLIADGFMVSPKAIVAKLDGFLEKEIKLPEQARDYDKALTRLSIPVLFFAGDRDGLTTVHESNRVKPLNVKSQVVIFKGGHLQGFQAMTNTYHGQGYIEAINSFYDKTFEK</sequence>
<gene>
    <name evidence="2" type="ORF">NCTC11179_02180</name>
</gene>
<keyword evidence="3" id="KW-1185">Reference proteome</keyword>
<proteinExistence type="predicted"/>
<dbReference type="Proteomes" id="UP000255024">
    <property type="component" value="Unassembled WGS sequence"/>
</dbReference>
<reference evidence="2 3" key="1">
    <citation type="submission" date="2018-06" db="EMBL/GenBank/DDBJ databases">
        <authorList>
            <consortium name="Pathogen Informatics"/>
            <person name="Doyle S."/>
        </authorList>
    </citation>
    <scope>NUCLEOTIDE SEQUENCE [LARGE SCALE GENOMIC DNA]</scope>
    <source>
        <strain evidence="2 3">NCTC11179</strain>
    </source>
</reference>
<dbReference type="Gene3D" id="3.40.50.1820">
    <property type="entry name" value="alpha/beta hydrolase"/>
    <property type="match status" value="1"/>
</dbReference>
<dbReference type="Pfam" id="PF12146">
    <property type="entry name" value="Hydrolase_4"/>
    <property type="match status" value="1"/>
</dbReference>
<organism evidence="2 3">
    <name type="scientific">Myroides odoratus</name>
    <name type="common">Flavobacterium odoratum</name>
    <dbReference type="NCBI Taxonomy" id="256"/>
    <lineage>
        <taxon>Bacteria</taxon>
        <taxon>Pseudomonadati</taxon>
        <taxon>Bacteroidota</taxon>
        <taxon>Flavobacteriia</taxon>
        <taxon>Flavobacteriales</taxon>
        <taxon>Flavobacteriaceae</taxon>
        <taxon>Myroides</taxon>
    </lineage>
</organism>
<evidence type="ECO:0000313" key="2">
    <source>
        <dbReference type="EMBL" id="STZ28623.1"/>
    </source>
</evidence>
<protein>
    <submittedName>
        <fullName evidence="2">Short chain dehydrogenase</fullName>
    </submittedName>
</protein>
<dbReference type="PANTHER" id="PTHR12277">
    <property type="entry name" value="ALPHA/BETA HYDROLASE DOMAIN-CONTAINING PROTEIN"/>
    <property type="match status" value="1"/>
</dbReference>